<proteinExistence type="inferred from homology"/>
<keyword evidence="2 7" id="KW-0032">Aminotransferase</keyword>
<dbReference type="PANTHER" id="PTHR42885:SF2">
    <property type="entry name" value="HISTIDINOL-PHOSPHATE AMINOTRANSFERASE"/>
    <property type="match status" value="1"/>
</dbReference>
<protein>
    <submittedName>
        <fullName evidence="7">Phenylalanine aminotransferase</fullName>
    </submittedName>
</protein>
<gene>
    <name evidence="7" type="primary">pat</name>
    <name evidence="7" type="ORF">rosag_09800</name>
</gene>
<dbReference type="InterPro" id="IPR015421">
    <property type="entry name" value="PyrdxlP-dep_Trfase_major"/>
</dbReference>
<sequence>MSDASTIAAPPTRAGYERIPLYAPGTAPCATDVSDTINLWGAPPAAVAAVRASTVETIAHYPALYNAELKAPLAAYAGVAPDEIVTGCGSDDVIDCALRAFAEPGGIVAHAAPTFSMVPVYARANGMEPVGVPLAGDDYAVDADALLALDAAIIYLCSPNNPTATPVARETLRRVVAGARGLVIIDEAYAEYVLADPDARAEVFTPEAPGMGRVLALRTLSKAFGLAGLRVGYGVGHPTIIREVEKARGPFKVTYPAEKGVLAALDDVDDARRWVETHARLAVAQRVRLEDGLRALGLAPAPSAAHFAFVPVPRARAVAEQLRARFDVGVRVFTGLPTALPSAVPALAASGGEGLRINAGPEPVQRAFLDALAAVLEGMR</sequence>
<accession>A0AA37Q671</accession>
<dbReference type="GO" id="GO:0008483">
    <property type="term" value="F:transaminase activity"/>
    <property type="evidence" value="ECO:0007669"/>
    <property type="project" value="UniProtKB-KW"/>
</dbReference>
<dbReference type="GO" id="GO:0030170">
    <property type="term" value="F:pyridoxal phosphate binding"/>
    <property type="evidence" value="ECO:0007669"/>
    <property type="project" value="InterPro"/>
</dbReference>
<dbReference type="Gene3D" id="3.40.640.10">
    <property type="entry name" value="Type I PLP-dependent aspartate aminotransferase-like (Major domain)"/>
    <property type="match status" value="1"/>
</dbReference>
<dbReference type="Gene3D" id="3.90.1150.10">
    <property type="entry name" value="Aspartate Aminotransferase, domain 1"/>
    <property type="match status" value="1"/>
</dbReference>
<dbReference type="InterPro" id="IPR004839">
    <property type="entry name" value="Aminotransferase_I/II_large"/>
</dbReference>
<dbReference type="Proteomes" id="UP001161325">
    <property type="component" value="Unassembled WGS sequence"/>
</dbReference>
<keyword evidence="4 5" id="KW-0663">Pyridoxal phosphate</keyword>
<evidence type="ECO:0000256" key="2">
    <source>
        <dbReference type="ARBA" id="ARBA00022576"/>
    </source>
</evidence>
<dbReference type="PANTHER" id="PTHR42885">
    <property type="entry name" value="HISTIDINOL-PHOSPHATE AMINOTRANSFERASE-RELATED"/>
    <property type="match status" value="1"/>
</dbReference>
<evidence type="ECO:0000256" key="3">
    <source>
        <dbReference type="ARBA" id="ARBA00022679"/>
    </source>
</evidence>
<feature type="domain" description="Aminotransferase class I/classII large" evidence="6">
    <location>
        <begin position="43"/>
        <end position="335"/>
    </location>
</feature>
<evidence type="ECO:0000256" key="5">
    <source>
        <dbReference type="RuleBase" id="RU003693"/>
    </source>
</evidence>
<dbReference type="PROSITE" id="PS00599">
    <property type="entry name" value="AA_TRANSFER_CLASS_2"/>
    <property type="match status" value="1"/>
</dbReference>
<evidence type="ECO:0000313" key="8">
    <source>
        <dbReference type="Proteomes" id="UP001161325"/>
    </source>
</evidence>
<dbReference type="Pfam" id="PF00155">
    <property type="entry name" value="Aminotran_1_2"/>
    <property type="match status" value="1"/>
</dbReference>
<evidence type="ECO:0000256" key="1">
    <source>
        <dbReference type="ARBA" id="ARBA00001933"/>
    </source>
</evidence>
<dbReference type="RefSeq" id="WP_284348915.1">
    <property type="nucleotide sequence ID" value="NZ_BRXS01000002.1"/>
</dbReference>
<dbReference type="EMBL" id="BRXS01000002">
    <property type="protein sequence ID" value="GLC24467.1"/>
    <property type="molecule type" value="Genomic_DNA"/>
</dbReference>
<name>A0AA37Q671_9BACT</name>
<dbReference type="AlphaFoldDB" id="A0AA37Q671"/>
<evidence type="ECO:0000313" key="7">
    <source>
        <dbReference type="EMBL" id="GLC24467.1"/>
    </source>
</evidence>
<comment type="cofactor">
    <cofactor evidence="1 5">
        <name>pyridoxal 5'-phosphate</name>
        <dbReference type="ChEBI" id="CHEBI:597326"/>
    </cofactor>
</comment>
<dbReference type="InterPro" id="IPR015422">
    <property type="entry name" value="PyrdxlP-dep_Trfase_small"/>
</dbReference>
<dbReference type="CDD" id="cd00609">
    <property type="entry name" value="AAT_like"/>
    <property type="match status" value="1"/>
</dbReference>
<comment type="similarity">
    <text evidence="5">Belongs to the class-II pyridoxal-phosphate-dependent aminotransferase family.</text>
</comment>
<keyword evidence="3" id="KW-0808">Transferase</keyword>
<dbReference type="InterPro" id="IPR001917">
    <property type="entry name" value="Aminotrans_II_pyridoxalP_BS"/>
</dbReference>
<reference evidence="7" key="1">
    <citation type="submission" date="2022-08" db="EMBL/GenBank/DDBJ databases">
        <title>Draft genome sequencing of Roseisolibacter agri AW1220.</title>
        <authorList>
            <person name="Tobiishi Y."/>
            <person name="Tonouchi A."/>
        </authorList>
    </citation>
    <scope>NUCLEOTIDE SEQUENCE</scope>
    <source>
        <strain evidence="7">AW1220</strain>
    </source>
</reference>
<evidence type="ECO:0000256" key="4">
    <source>
        <dbReference type="ARBA" id="ARBA00022898"/>
    </source>
</evidence>
<evidence type="ECO:0000259" key="6">
    <source>
        <dbReference type="Pfam" id="PF00155"/>
    </source>
</evidence>
<dbReference type="InterPro" id="IPR015424">
    <property type="entry name" value="PyrdxlP-dep_Trfase"/>
</dbReference>
<dbReference type="SUPFAM" id="SSF53383">
    <property type="entry name" value="PLP-dependent transferases"/>
    <property type="match status" value="1"/>
</dbReference>
<organism evidence="7 8">
    <name type="scientific">Roseisolibacter agri</name>
    <dbReference type="NCBI Taxonomy" id="2014610"/>
    <lineage>
        <taxon>Bacteria</taxon>
        <taxon>Pseudomonadati</taxon>
        <taxon>Gemmatimonadota</taxon>
        <taxon>Gemmatimonadia</taxon>
        <taxon>Gemmatimonadales</taxon>
        <taxon>Gemmatimonadaceae</taxon>
        <taxon>Roseisolibacter</taxon>
    </lineage>
</organism>
<keyword evidence="8" id="KW-1185">Reference proteome</keyword>
<comment type="caution">
    <text evidence="7">The sequence shown here is derived from an EMBL/GenBank/DDBJ whole genome shotgun (WGS) entry which is preliminary data.</text>
</comment>